<keyword evidence="8" id="KW-1185">Reference proteome</keyword>
<reference evidence="7" key="1">
    <citation type="submission" date="2022-12" db="EMBL/GenBank/DDBJ databases">
        <authorList>
            <person name="Brejova B."/>
        </authorList>
    </citation>
    <scope>NUCLEOTIDE SEQUENCE</scope>
</reference>
<dbReference type="Pfam" id="PF00083">
    <property type="entry name" value="Sugar_tr"/>
    <property type="match status" value="1"/>
</dbReference>
<comment type="caution">
    <text evidence="7">The sequence shown here is derived from an EMBL/GenBank/DDBJ whole genome shotgun (WGS) entry which is preliminary data.</text>
</comment>
<dbReference type="GO" id="GO:0035879">
    <property type="term" value="P:plasma membrane lactate transport"/>
    <property type="evidence" value="ECO:0007669"/>
    <property type="project" value="TreeGrafter"/>
</dbReference>
<feature type="transmembrane region" description="Helical" evidence="5">
    <location>
        <begin position="273"/>
        <end position="291"/>
    </location>
</feature>
<dbReference type="PANTHER" id="PTHR23508:SF10">
    <property type="entry name" value="CARBOXYLIC ACID TRANSPORTER PROTEIN HOMOLOG"/>
    <property type="match status" value="1"/>
</dbReference>
<feature type="domain" description="Major facilitator superfamily (MFS) profile" evidence="6">
    <location>
        <begin position="1"/>
        <end position="439"/>
    </location>
</feature>
<evidence type="ECO:0000256" key="4">
    <source>
        <dbReference type="ARBA" id="ARBA00023136"/>
    </source>
</evidence>
<dbReference type="InterPro" id="IPR005829">
    <property type="entry name" value="Sugar_transporter_CS"/>
</dbReference>
<dbReference type="PANTHER" id="PTHR23508">
    <property type="entry name" value="CARBOXYLIC ACID TRANSPORTER PROTEIN HOMOLOG"/>
    <property type="match status" value="1"/>
</dbReference>
<dbReference type="Gene3D" id="1.20.1250.20">
    <property type="entry name" value="MFS general substrate transporter like domains"/>
    <property type="match status" value="1"/>
</dbReference>
<feature type="transmembrane region" description="Helical" evidence="5">
    <location>
        <begin position="389"/>
        <end position="408"/>
    </location>
</feature>
<feature type="transmembrane region" description="Helical" evidence="5">
    <location>
        <begin position="209"/>
        <end position="228"/>
    </location>
</feature>
<evidence type="ECO:0000256" key="1">
    <source>
        <dbReference type="ARBA" id="ARBA00004141"/>
    </source>
</evidence>
<dbReference type="GO" id="GO:0015355">
    <property type="term" value="F:secondary active monocarboxylate transmembrane transporter activity"/>
    <property type="evidence" value="ECO:0007669"/>
    <property type="project" value="TreeGrafter"/>
</dbReference>
<comment type="subcellular location">
    <subcellularLocation>
        <location evidence="1">Membrane</location>
        <topology evidence="1">Multi-pass membrane protein</topology>
    </subcellularLocation>
</comment>
<dbReference type="InterPro" id="IPR005828">
    <property type="entry name" value="MFS_sugar_transport-like"/>
</dbReference>
<evidence type="ECO:0000256" key="3">
    <source>
        <dbReference type="ARBA" id="ARBA00022989"/>
    </source>
</evidence>
<feature type="transmembrane region" description="Helical" evidence="5">
    <location>
        <begin position="303"/>
        <end position="320"/>
    </location>
</feature>
<keyword evidence="3 5" id="KW-1133">Transmembrane helix</keyword>
<dbReference type="PROSITE" id="PS00216">
    <property type="entry name" value="SUGAR_TRANSPORT_1"/>
    <property type="match status" value="1"/>
</dbReference>
<dbReference type="SUPFAM" id="SSF103473">
    <property type="entry name" value="MFS general substrate transporter"/>
    <property type="match status" value="1"/>
</dbReference>
<dbReference type="AlphaFoldDB" id="A0A9W4X876"/>
<feature type="transmembrane region" description="Helical" evidence="5">
    <location>
        <begin position="77"/>
        <end position="109"/>
    </location>
</feature>
<accession>A0A9W4X876</accession>
<evidence type="ECO:0000256" key="2">
    <source>
        <dbReference type="ARBA" id="ARBA00022692"/>
    </source>
</evidence>
<evidence type="ECO:0000313" key="8">
    <source>
        <dbReference type="Proteomes" id="UP001152885"/>
    </source>
</evidence>
<proteinExistence type="predicted"/>
<evidence type="ECO:0000256" key="5">
    <source>
        <dbReference type="SAM" id="Phobius"/>
    </source>
</evidence>
<dbReference type="OrthoDB" id="5296287at2759"/>
<dbReference type="InterPro" id="IPR036259">
    <property type="entry name" value="MFS_trans_sf"/>
</dbReference>
<sequence>MEKPTVEHISPISSIQEVEHQLFDEKPDLSLPAIKHYFASRLSTLFDLPMYHTDEKWYKLINPLSGLKHVTRSNWNYYLLGYLAWTIDALDFFTTMLRSVGAIIFGTLADYIGRKFTYCIITFLFIPIEIAGGFVTNYQQFQGVRALFGILMGGMYSISMVTAIEEQDVRARGALSGIFLPGYSFGYLLAMVFYRAFALTGKKNEGWRNLLFFTAGLSAILLIWRLLFPEGPNFLKLKERRRQYNEQNKEKRGNGFLSKFDLSIFRYGVDLDLKTIIIVVSNLAAMVGGLFMGNVSEILGRRLTIIICSLWNIALTWSSFNDAKKHWPVSNSFNGPIHLMELVNPTHRALLAGLAYQLGNLASSASSTIEATIGLRFPLGEGMYDYGKVMGIFCYCVFGAMIICLVLGPERFHRELQIVDEEELVEEISASDYSVKERV</sequence>
<evidence type="ECO:0000259" key="6">
    <source>
        <dbReference type="PROSITE" id="PS50850"/>
    </source>
</evidence>
<protein>
    <recommendedName>
        <fullName evidence="6">Major facilitator superfamily (MFS) profile domain-containing protein</fullName>
    </recommendedName>
</protein>
<keyword evidence="2 5" id="KW-0812">Transmembrane</keyword>
<dbReference type="Proteomes" id="UP001152885">
    <property type="component" value="Unassembled WGS sequence"/>
</dbReference>
<name>A0A9W4X876_9ASCO</name>
<feature type="transmembrane region" description="Helical" evidence="5">
    <location>
        <begin position="146"/>
        <end position="164"/>
    </location>
</feature>
<dbReference type="PROSITE" id="PS50850">
    <property type="entry name" value="MFS"/>
    <property type="match status" value="1"/>
</dbReference>
<feature type="transmembrane region" description="Helical" evidence="5">
    <location>
        <begin position="115"/>
        <end position="134"/>
    </location>
</feature>
<keyword evidence="4 5" id="KW-0472">Membrane</keyword>
<dbReference type="InterPro" id="IPR020846">
    <property type="entry name" value="MFS_dom"/>
</dbReference>
<dbReference type="GO" id="GO:0005886">
    <property type="term" value="C:plasma membrane"/>
    <property type="evidence" value="ECO:0007669"/>
    <property type="project" value="TreeGrafter"/>
</dbReference>
<feature type="transmembrane region" description="Helical" evidence="5">
    <location>
        <begin position="176"/>
        <end position="197"/>
    </location>
</feature>
<gene>
    <name evidence="7" type="ORF">CANVERA_P0216</name>
</gene>
<organism evidence="7 8">
    <name type="scientific">Candida verbasci</name>
    <dbReference type="NCBI Taxonomy" id="1227364"/>
    <lineage>
        <taxon>Eukaryota</taxon>
        <taxon>Fungi</taxon>
        <taxon>Dikarya</taxon>
        <taxon>Ascomycota</taxon>
        <taxon>Saccharomycotina</taxon>
        <taxon>Pichiomycetes</taxon>
        <taxon>Debaryomycetaceae</taxon>
        <taxon>Candida/Lodderomyces clade</taxon>
        <taxon>Candida</taxon>
    </lineage>
</organism>
<dbReference type="EMBL" id="CANTUO010000001">
    <property type="protein sequence ID" value="CAI5755700.1"/>
    <property type="molecule type" value="Genomic_DNA"/>
</dbReference>
<evidence type="ECO:0000313" key="7">
    <source>
        <dbReference type="EMBL" id="CAI5755700.1"/>
    </source>
</evidence>